<dbReference type="Proteomes" id="UP001595648">
    <property type="component" value="Unassembled WGS sequence"/>
</dbReference>
<keyword evidence="3" id="KW-0238">DNA-binding</keyword>
<dbReference type="PROSITE" id="PS50931">
    <property type="entry name" value="HTH_LYSR"/>
    <property type="match status" value="1"/>
</dbReference>
<dbReference type="Gene3D" id="1.10.10.10">
    <property type="entry name" value="Winged helix-like DNA-binding domain superfamily/Winged helix DNA-binding domain"/>
    <property type="match status" value="1"/>
</dbReference>
<dbReference type="SUPFAM" id="SSF53850">
    <property type="entry name" value="Periplasmic binding protein-like II"/>
    <property type="match status" value="1"/>
</dbReference>
<dbReference type="CDD" id="cd08432">
    <property type="entry name" value="PBP2_GcdR_TrpI_HvrB_AmpR_like"/>
    <property type="match status" value="1"/>
</dbReference>
<dbReference type="InterPro" id="IPR058163">
    <property type="entry name" value="LysR-type_TF_proteobact-type"/>
</dbReference>
<name>A0ABV7MVL6_9HYPH</name>
<reference evidence="7" key="1">
    <citation type="journal article" date="2019" name="Int. J. Syst. Evol. Microbiol.">
        <title>The Global Catalogue of Microorganisms (GCM) 10K type strain sequencing project: providing services to taxonomists for standard genome sequencing and annotation.</title>
        <authorList>
            <consortium name="The Broad Institute Genomics Platform"/>
            <consortium name="The Broad Institute Genome Sequencing Center for Infectious Disease"/>
            <person name="Wu L."/>
            <person name="Ma J."/>
        </authorList>
    </citation>
    <scope>NUCLEOTIDE SEQUENCE [LARGE SCALE GENOMIC DNA]</scope>
    <source>
        <strain evidence="7">ICMP 19515</strain>
    </source>
</reference>
<evidence type="ECO:0000256" key="2">
    <source>
        <dbReference type="ARBA" id="ARBA00023015"/>
    </source>
</evidence>
<accession>A0ABV7MVL6</accession>
<comment type="similarity">
    <text evidence="1">Belongs to the LysR transcriptional regulatory family.</text>
</comment>
<dbReference type="InterPro" id="IPR036388">
    <property type="entry name" value="WH-like_DNA-bd_sf"/>
</dbReference>
<dbReference type="Gene3D" id="3.40.190.10">
    <property type="entry name" value="Periplasmic binding protein-like II"/>
    <property type="match status" value="2"/>
</dbReference>
<feature type="domain" description="HTH lysR-type" evidence="5">
    <location>
        <begin position="20"/>
        <end position="75"/>
    </location>
</feature>
<proteinExistence type="inferred from homology"/>
<dbReference type="Pfam" id="PF00126">
    <property type="entry name" value="HTH_1"/>
    <property type="match status" value="1"/>
</dbReference>
<evidence type="ECO:0000259" key="5">
    <source>
        <dbReference type="PROSITE" id="PS50931"/>
    </source>
</evidence>
<organism evidence="6 7">
    <name type="scientific">Mesorhizobium cantuariense</name>
    <dbReference type="NCBI Taxonomy" id="1300275"/>
    <lineage>
        <taxon>Bacteria</taxon>
        <taxon>Pseudomonadati</taxon>
        <taxon>Pseudomonadota</taxon>
        <taxon>Alphaproteobacteria</taxon>
        <taxon>Hyphomicrobiales</taxon>
        <taxon>Phyllobacteriaceae</taxon>
        <taxon>Mesorhizobium</taxon>
    </lineage>
</organism>
<comment type="caution">
    <text evidence="6">The sequence shown here is derived from an EMBL/GenBank/DDBJ whole genome shotgun (WGS) entry which is preliminary data.</text>
</comment>
<evidence type="ECO:0000256" key="1">
    <source>
        <dbReference type="ARBA" id="ARBA00009437"/>
    </source>
</evidence>
<dbReference type="InterPro" id="IPR036390">
    <property type="entry name" value="WH_DNA-bd_sf"/>
</dbReference>
<dbReference type="SUPFAM" id="SSF46785">
    <property type="entry name" value="Winged helix' DNA-binding domain"/>
    <property type="match status" value="1"/>
</dbReference>
<sequence>MSIAHPFWGQERMGFRLPPMNTLRLFEAAARLGSFKQAAEEVHVTPSAVSHGLRTLEHWLGAELFLRDARGLTLTQAGEAYAAEVHHALTILASATQVFPGRRKATGALSVSVAPTFANRWLLPRLTKFADRYPDINITIDTARRHVDFLTDGFDLAIRMATSSRPSESWTELVAETFVPVCSPEFARDRGCREEIRLIDRAPLIHVTAASEDWAAWFQAKGIAMVSGSRTINVDTIQLAAEAAIQGLGIAMGRRPVMNGYIDAGDLIEIAGPPISLATRYWLVGTHKSFDRPEIKSFRNWILQELKSQSSPPAASHSRDGRVPVGATRNLRLVAQGQA</sequence>
<dbReference type="RefSeq" id="WP_378982512.1">
    <property type="nucleotide sequence ID" value="NZ_JBHRVD010000001.1"/>
</dbReference>
<dbReference type="PRINTS" id="PR00039">
    <property type="entry name" value="HTHLYSR"/>
</dbReference>
<dbReference type="EMBL" id="JBHRVD010000001">
    <property type="protein sequence ID" value="MFC3325127.1"/>
    <property type="molecule type" value="Genomic_DNA"/>
</dbReference>
<protein>
    <submittedName>
        <fullName evidence="6">LysR substrate-binding domain-containing protein</fullName>
    </submittedName>
</protein>
<dbReference type="InterPro" id="IPR005119">
    <property type="entry name" value="LysR_subst-bd"/>
</dbReference>
<keyword evidence="4" id="KW-0804">Transcription</keyword>
<keyword evidence="2" id="KW-0805">Transcription regulation</keyword>
<gene>
    <name evidence="6" type="ORF">ACFOJ9_25670</name>
</gene>
<keyword evidence="7" id="KW-1185">Reference proteome</keyword>
<evidence type="ECO:0000313" key="6">
    <source>
        <dbReference type="EMBL" id="MFC3325127.1"/>
    </source>
</evidence>
<evidence type="ECO:0000256" key="3">
    <source>
        <dbReference type="ARBA" id="ARBA00023125"/>
    </source>
</evidence>
<dbReference type="Pfam" id="PF03466">
    <property type="entry name" value="LysR_substrate"/>
    <property type="match status" value="1"/>
</dbReference>
<dbReference type="PANTHER" id="PTHR30537:SF74">
    <property type="entry name" value="HTH-TYPE TRANSCRIPTIONAL REGULATOR TRPI"/>
    <property type="match status" value="1"/>
</dbReference>
<evidence type="ECO:0000256" key="4">
    <source>
        <dbReference type="ARBA" id="ARBA00023163"/>
    </source>
</evidence>
<dbReference type="InterPro" id="IPR000847">
    <property type="entry name" value="LysR_HTH_N"/>
</dbReference>
<evidence type="ECO:0000313" key="7">
    <source>
        <dbReference type="Proteomes" id="UP001595648"/>
    </source>
</evidence>
<dbReference type="PANTHER" id="PTHR30537">
    <property type="entry name" value="HTH-TYPE TRANSCRIPTIONAL REGULATOR"/>
    <property type="match status" value="1"/>
</dbReference>